<reference evidence="1 2" key="1">
    <citation type="submission" date="2020-04" db="EMBL/GenBank/DDBJ databases">
        <title>Genome sequencing of novel species.</title>
        <authorList>
            <person name="Heo J."/>
            <person name="Kim S.-J."/>
            <person name="Kim J.-S."/>
            <person name="Hong S.-B."/>
            <person name="Kwon S.-W."/>
        </authorList>
    </citation>
    <scope>NUCLEOTIDE SEQUENCE [LARGE SCALE GENOMIC DNA]</scope>
    <source>
        <strain evidence="1 2">AF9R3</strain>
    </source>
</reference>
<dbReference type="RefSeq" id="WP_169111986.1">
    <property type="nucleotide sequence ID" value="NZ_CP051684.1"/>
</dbReference>
<accession>A0ABX6M754</accession>
<gene>
    <name evidence="1" type="ORF">HH213_08590</name>
</gene>
<organism evidence="1 2">
    <name type="scientific">Duganella dendranthematis</name>
    <dbReference type="NCBI Taxonomy" id="2728021"/>
    <lineage>
        <taxon>Bacteria</taxon>
        <taxon>Pseudomonadati</taxon>
        <taxon>Pseudomonadota</taxon>
        <taxon>Betaproteobacteria</taxon>
        <taxon>Burkholderiales</taxon>
        <taxon>Oxalobacteraceae</taxon>
        <taxon>Telluria group</taxon>
        <taxon>Duganella</taxon>
    </lineage>
</organism>
<dbReference type="Proteomes" id="UP000503117">
    <property type="component" value="Chromosome"/>
</dbReference>
<proteinExistence type="predicted"/>
<sequence length="195" mass="22266">MNEFNKKIGDLISSLWMDESSKKDFVKNPHIMMEKYGIFLSGSTEIIVLIDTPDLANFILPEKLPVDDAHEDFLRKNLVWFCRGSTFRPDDAKYFSPIRMSYNKIRSVYDRIIQEPLLCEKGGEIIGFLKNLDIPYFENVKSVNVRQNSTSVAYIVIPLAPAGASSEIELRKAARANDWVTYASFISYLSLAPKQ</sequence>
<name>A0ABX6M754_9BURK</name>
<evidence type="ECO:0000313" key="2">
    <source>
        <dbReference type="Proteomes" id="UP000503117"/>
    </source>
</evidence>
<protein>
    <submittedName>
        <fullName evidence="1">Uncharacterized protein</fullName>
    </submittedName>
</protein>
<evidence type="ECO:0000313" key="1">
    <source>
        <dbReference type="EMBL" id="QJD90148.1"/>
    </source>
</evidence>
<keyword evidence="2" id="KW-1185">Reference proteome</keyword>
<dbReference type="EMBL" id="CP051684">
    <property type="protein sequence ID" value="QJD90148.1"/>
    <property type="molecule type" value="Genomic_DNA"/>
</dbReference>